<proteinExistence type="inferred from homology"/>
<dbReference type="EMBL" id="JBHUNA010000007">
    <property type="protein sequence ID" value="MFD2760228.1"/>
    <property type="molecule type" value="Genomic_DNA"/>
</dbReference>
<dbReference type="InterPro" id="IPR018236">
    <property type="entry name" value="SAICAR_synthetase_CS"/>
</dbReference>
<dbReference type="PROSITE" id="PS01058">
    <property type="entry name" value="SAICAR_SYNTHETASE_2"/>
    <property type="match status" value="1"/>
</dbReference>
<comment type="similarity">
    <text evidence="2 11">Belongs to the SAICAR synthetase family.</text>
</comment>
<dbReference type="PANTHER" id="PTHR43599">
    <property type="entry name" value="MULTIFUNCTIONAL PROTEIN ADE2"/>
    <property type="match status" value="1"/>
</dbReference>
<dbReference type="PROSITE" id="PS01057">
    <property type="entry name" value="SAICAR_SYNTHETASE_1"/>
    <property type="match status" value="1"/>
</dbReference>
<dbReference type="PANTHER" id="PTHR43599:SF3">
    <property type="entry name" value="SI:DKEY-6E2.2"/>
    <property type="match status" value="1"/>
</dbReference>
<comment type="pathway">
    <text evidence="1 11">Purine metabolism; IMP biosynthesis via de novo pathway; 5-amino-1-(5-phospho-D-ribosyl)imidazole-4-carboxamide from 5-amino-1-(5-phospho-D-ribosyl)imidazole-4-carboxylate: step 1/2.</text>
</comment>
<gene>
    <name evidence="11 13" type="primary">purC</name>
    <name evidence="13" type="ORF">ACFSUO_04470</name>
</gene>
<dbReference type="HAMAP" id="MF_00137">
    <property type="entry name" value="SAICAR_synth"/>
    <property type="match status" value="1"/>
</dbReference>
<sequence>MKGELLYEGKAKRVYQAEDKPGQLVLAYKDDVTAFNGEKKDTLPGKARLNNAISSHVFQELHERGIRTHFIKKLSATEQLVHQSDIIPLEVVVRNTAAGSMVRRLGIEPKTALTPPVIELFYKNDVLGDPLINDDHALLLSDVMYEDLNAIKAQALEVNRQLIDLFTASGIELVDFKLEFGRVASGNIVLADEISPDTCRLWDIETRENLDKDVYRQGTGDLLEVYEKLMTRLEAAL</sequence>
<dbReference type="InterPro" id="IPR028923">
    <property type="entry name" value="SAICAR_synt/ADE2_N"/>
</dbReference>
<evidence type="ECO:0000256" key="2">
    <source>
        <dbReference type="ARBA" id="ARBA00010190"/>
    </source>
</evidence>
<evidence type="ECO:0000256" key="11">
    <source>
        <dbReference type="HAMAP-Rule" id="MF_00137"/>
    </source>
</evidence>
<evidence type="ECO:0000313" key="14">
    <source>
        <dbReference type="Proteomes" id="UP001597502"/>
    </source>
</evidence>
<organism evidence="13 14">
    <name type="scientific">Lentibacillus juripiscarius</name>
    <dbReference type="NCBI Taxonomy" id="257446"/>
    <lineage>
        <taxon>Bacteria</taxon>
        <taxon>Bacillati</taxon>
        <taxon>Bacillota</taxon>
        <taxon>Bacilli</taxon>
        <taxon>Bacillales</taxon>
        <taxon>Bacillaceae</taxon>
        <taxon>Lentibacillus</taxon>
    </lineage>
</organism>
<dbReference type="SUPFAM" id="SSF56104">
    <property type="entry name" value="SAICAR synthase-like"/>
    <property type="match status" value="1"/>
</dbReference>
<dbReference type="GO" id="GO:0004639">
    <property type="term" value="F:phosphoribosylaminoimidazolesuccinocarboxamide synthase activity"/>
    <property type="evidence" value="ECO:0007669"/>
    <property type="project" value="UniProtKB-EC"/>
</dbReference>
<reference evidence="14" key="1">
    <citation type="journal article" date="2019" name="Int. J. Syst. Evol. Microbiol.">
        <title>The Global Catalogue of Microorganisms (GCM) 10K type strain sequencing project: providing services to taxonomists for standard genome sequencing and annotation.</title>
        <authorList>
            <consortium name="The Broad Institute Genomics Platform"/>
            <consortium name="The Broad Institute Genome Sequencing Center for Infectious Disease"/>
            <person name="Wu L."/>
            <person name="Ma J."/>
        </authorList>
    </citation>
    <scope>NUCLEOTIDE SEQUENCE [LARGE SCALE GENOMIC DNA]</scope>
    <source>
        <strain evidence="14">TISTR 1535</strain>
    </source>
</reference>
<evidence type="ECO:0000256" key="3">
    <source>
        <dbReference type="ARBA" id="ARBA00012217"/>
    </source>
</evidence>
<evidence type="ECO:0000256" key="10">
    <source>
        <dbReference type="ARBA" id="ARBA00048475"/>
    </source>
</evidence>
<keyword evidence="7 11" id="KW-0658">Purine biosynthesis</keyword>
<evidence type="ECO:0000313" key="13">
    <source>
        <dbReference type="EMBL" id="MFD2760228.1"/>
    </source>
</evidence>
<comment type="caution">
    <text evidence="13">The sequence shown here is derived from an EMBL/GenBank/DDBJ whole genome shotgun (WGS) entry which is preliminary data.</text>
</comment>
<evidence type="ECO:0000256" key="9">
    <source>
        <dbReference type="ARBA" id="ARBA00030409"/>
    </source>
</evidence>
<accession>A0ABW5V4M3</accession>
<evidence type="ECO:0000256" key="8">
    <source>
        <dbReference type="ARBA" id="ARBA00022840"/>
    </source>
</evidence>
<dbReference type="Pfam" id="PF01259">
    <property type="entry name" value="SAICAR_synt"/>
    <property type="match status" value="1"/>
</dbReference>
<dbReference type="EC" id="6.3.2.6" evidence="3 11"/>
<evidence type="ECO:0000259" key="12">
    <source>
        <dbReference type="Pfam" id="PF01259"/>
    </source>
</evidence>
<evidence type="ECO:0000256" key="6">
    <source>
        <dbReference type="ARBA" id="ARBA00022741"/>
    </source>
</evidence>
<dbReference type="Gene3D" id="3.30.470.20">
    <property type="entry name" value="ATP-grasp fold, B domain"/>
    <property type="match status" value="1"/>
</dbReference>
<protein>
    <recommendedName>
        <fullName evidence="4 11">Phosphoribosylaminoimidazole-succinocarboxamide synthase</fullName>
        <ecNumber evidence="3 11">6.3.2.6</ecNumber>
    </recommendedName>
    <alternativeName>
        <fullName evidence="9 11">SAICAR synthetase</fullName>
    </alternativeName>
</protein>
<dbReference type="NCBIfam" id="TIGR00081">
    <property type="entry name" value="purC"/>
    <property type="match status" value="1"/>
</dbReference>
<dbReference type="InterPro" id="IPR050089">
    <property type="entry name" value="SAICAR_synthetase"/>
</dbReference>
<keyword evidence="8 11" id="KW-0067">ATP-binding</keyword>
<evidence type="ECO:0000256" key="4">
    <source>
        <dbReference type="ARBA" id="ARBA00016460"/>
    </source>
</evidence>
<dbReference type="InterPro" id="IPR033934">
    <property type="entry name" value="SAICAR_synt_PurC"/>
</dbReference>
<dbReference type="InterPro" id="IPR001636">
    <property type="entry name" value="SAICAR_synth"/>
</dbReference>
<comment type="catalytic activity">
    <reaction evidence="10 11">
        <text>5-amino-1-(5-phospho-D-ribosyl)imidazole-4-carboxylate + L-aspartate + ATP = (2S)-2-[5-amino-1-(5-phospho-beta-D-ribosyl)imidazole-4-carboxamido]succinate + ADP + phosphate + 2 H(+)</text>
        <dbReference type="Rhea" id="RHEA:22628"/>
        <dbReference type="ChEBI" id="CHEBI:15378"/>
        <dbReference type="ChEBI" id="CHEBI:29991"/>
        <dbReference type="ChEBI" id="CHEBI:30616"/>
        <dbReference type="ChEBI" id="CHEBI:43474"/>
        <dbReference type="ChEBI" id="CHEBI:58443"/>
        <dbReference type="ChEBI" id="CHEBI:77657"/>
        <dbReference type="ChEBI" id="CHEBI:456216"/>
        <dbReference type="EC" id="6.3.2.6"/>
    </reaction>
</comment>
<evidence type="ECO:0000256" key="5">
    <source>
        <dbReference type="ARBA" id="ARBA00022598"/>
    </source>
</evidence>
<keyword evidence="14" id="KW-1185">Reference proteome</keyword>
<name>A0ABW5V4M3_9BACI</name>
<dbReference type="Gene3D" id="3.30.200.20">
    <property type="entry name" value="Phosphorylase Kinase, domain 1"/>
    <property type="match status" value="1"/>
</dbReference>
<feature type="domain" description="SAICAR synthetase/ADE2 N-terminal" evidence="12">
    <location>
        <begin position="5"/>
        <end position="232"/>
    </location>
</feature>
<dbReference type="CDD" id="cd01415">
    <property type="entry name" value="SAICAR_synt_PurC"/>
    <property type="match status" value="1"/>
</dbReference>
<keyword evidence="5 11" id="KW-0436">Ligase</keyword>
<dbReference type="RefSeq" id="WP_382391494.1">
    <property type="nucleotide sequence ID" value="NZ_JBHUNA010000007.1"/>
</dbReference>
<evidence type="ECO:0000256" key="1">
    <source>
        <dbReference type="ARBA" id="ARBA00004672"/>
    </source>
</evidence>
<keyword evidence="6 11" id="KW-0547">Nucleotide-binding</keyword>
<dbReference type="Proteomes" id="UP001597502">
    <property type="component" value="Unassembled WGS sequence"/>
</dbReference>
<evidence type="ECO:0000256" key="7">
    <source>
        <dbReference type="ARBA" id="ARBA00022755"/>
    </source>
</evidence>